<dbReference type="Proteomes" id="UP001162162">
    <property type="component" value="Unassembled WGS sequence"/>
</dbReference>
<gene>
    <name evidence="1" type="ORF">NQ318_014518</name>
</gene>
<name>A0AAV8YNX3_9CUCU</name>
<dbReference type="EMBL" id="JAPWTK010000069">
    <property type="protein sequence ID" value="KAJ8952426.1"/>
    <property type="molecule type" value="Genomic_DNA"/>
</dbReference>
<comment type="caution">
    <text evidence="1">The sequence shown here is derived from an EMBL/GenBank/DDBJ whole genome shotgun (WGS) entry which is preliminary data.</text>
</comment>
<dbReference type="AlphaFoldDB" id="A0AAV8YNX3"/>
<evidence type="ECO:0000313" key="2">
    <source>
        <dbReference type="Proteomes" id="UP001162162"/>
    </source>
</evidence>
<evidence type="ECO:0000313" key="1">
    <source>
        <dbReference type="EMBL" id="KAJ8952426.1"/>
    </source>
</evidence>
<accession>A0AAV8YNX3</accession>
<reference evidence="1" key="1">
    <citation type="journal article" date="2023" name="Insect Mol. Biol.">
        <title>Genome sequencing provides insights into the evolution of gene families encoding plant cell wall-degrading enzymes in longhorned beetles.</title>
        <authorList>
            <person name="Shin N.R."/>
            <person name="Okamura Y."/>
            <person name="Kirsch R."/>
            <person name="Pauchet Y."/>
        </authorList>
    </citation>
    <scope>NUCLEOTIDE SEQUENCE</scope>
    <source>
        <strain evidence="1">AMC_N1</strain>
    </source>
</reference>
<proteinExistence type="predicted"/>
<dbReference type="Gene3D" id="1.10.10.1450">
    <property type="match status" value="1"/>
</dbReference>
<organism evidence="1 2">
    <name type="scientific">Aromia moschata</name>
    <dbReference type="NCBI Taxonomy" id="1265417"/>
    <lineage>
        <taxon>Eukaryota</taxon>
        <taxon>Metazoa</taxon>
        <taxon>Ecdysozoa</taxon>
        <taxon>Arthropoda</taxon>
        <taxon>Hexapoda</taxon>
        <taxon>Insecta</taxon>
        <taxon>Pterygota</taxon>
        <taxon>Neoptera</taxon>
        <taxon>Endopterygota</taxon>
        <taxon>Coleoptera</taxon>
        <taxon>Polyphaga</taxon>
        <taxon>Cucujiformia</taxon>
        <taxon>Chrysomeloidea</taxon>
        <taxon>Cerambycidae</taxon>
        <taxon>Cerambycinae</taxon>
        <taxon>Callichromatini</taxon>
        <taxon>Aromia</taxon>
    </lineage>
</organism>
<sequence length="115" mass="13118">MLLPARGERLATSLNRTVSGNTFPTLSSLDKPVGIPVSLTVDRLKGSVQMEQRINLKFLVKLGKTFTDAYVMLKKVYGNECLCRMQVFDVWRLKERRETTEDDLRPGRPSMLKTD</sequence>
<keyword evidence="2" id="KW-1185">Reference proteome</keyword>
<protein>
    <submittedName>
        <fullName evidence="1">Uncharacterized protein</fullName>
    </submittedName>
</protein>